<gene>
    <name evidence="2" type="ORF">M0R45_036117</name>
</gene>
<feature type="compositionally biased region" description="Basic residues" evidence="1">
    <location>
        <begin position="62"/>
        <end position="73"/>
    </location>
</feature>
<evidence type="ECO:0000313" key="3">
    <source>
        <dbReference type="Proteomes" id="UP001457282"/>
    </source>
</evidence>
<organism evidence="2 3">
    <name type="scientific">Rubus argutus</name>
    <name type="common">Southern blackberry</name>
    <dbReference type="NCBI Taxonomy" id="59490"/>
    <lineage>
        <taxon>Eukaryota</taxon>
        <taxon>Viridiplantae</taxon>
        <taxon>Streptophyta</taxon>
        <taxon>Embryophyta</taxon>
        <taxon>Tracheophyta</taxon>
        <taxon>Spermatophyta</taxon>
        <taxon>Magnoliopsida</taxon>
        <taxon>eudicotyledons</taxon>
        <taxon>Gunneridae</taxon>
        <taxon>Pentapetalae</taxon>
        <taxon>rosids</taxon>
        <taxon>fabids</taxon>
        <taxon>Rosales</taxon>
        <taxon>Rosaceae</taxon>
        <taxon>Rosoideae</taxon>
        <taxon>Rosoideae incertae sedis</taxon>
        <taxon>Rubus</taxon>
    </lineage>
</organism>
<comment type="caution">
    <text evidence="2">The sequence shown here is derived from an EMBL/GenBank/DDBJ whole genome shotgun (WGS) entry which is preliminary data.</text>
</comment>
<evidence type="ECO:0000313" key="2">
    <source>
        <dbReference type="EMBL" id="KAK9912246.1"/>
    </source>
</evidence>
<evidence type="ECO:0000256" key="1">
    <source>
        <dbReference type="SAM" id="MobiDB-lite"/>
    </source>
</evidence>
<protein>
    <submittedName>
        <fullName evidence="2">Uncharacterized protein</fullName>
    </submittedName>
</protein>
<feature type="compositionally biased region" description="Basic and acidic residues" evidence="1">
    <location>
        <begin position="37"/>
        <end position="46"/>
    </location>
</feature>
<accession>A0AAW1VYW2</accession>
<reference evidence="2 3" key="1">
    <citation type="journal article" date="2023" name="G3 (Bethesda)">
        <title>A chromosome-length genome assembly and annotation of blackberry (Rubus argutus, cv. 'Hillquist').</title>
        <authorList>
            <person name="Bruna T."/>
            <person name="Aryal R."/>
            <person name="Dudchenko O."/>
            <person name="Sargent D.J."/>
            <person name="Mead D."/>
            <person name="Buti M."/>
            <person name="Cavallini A."/>
            <person name="Hytonen T."/>
            <person name="Andres J."/>
            <person name="Pham M."/>
            <person name="Weisz D."/>
            <person name="Mascagni F."/>
            <person name="Usai G."/>
            <person name="Natali L."/>
            <person name="Bassil N."/>
            <person name="Fernandez G.E."/>
            <person name="Lomsadze A."/>
            <person name="Armour M."/>
            <person name="Olukolu B."/>
            <person name="Poorten T."/>
            <person name="Britton C."/>
            <person name="Davik J."/>
            <person name="Ashrafi H."/>
            <person name="Aiden E.L."/>
            <person name="Borodovsky M."/>
            <person name="Worthington M."/>
        </authorList>
    </citation>
    <scope>NUCLEOTIDE SEQUENCE [LARGE SCALE GENOMIC DNA]</scope>
    <source>
        <strain evidence="2">PI 553951</strain>
    </source>
</reference>
<feature type="region of interest" description="Disordered" evidence="1">
    <location>
        <begin position="36"/>
        <end position="73"/>
    </location>
</feature>
<name>A0AAW1VYW2_RUBAR</name>
<proteinExistence type="predicted"/>
<dbReference type="Proteomes" id="UP001457282">
    <property type="component" value="Unassembled WGS sequence"/>
</dbReference>
<keyword evidence="3" id="KW-1185">Reference proteome</keyword>
<dbReference type="EMBL" id="JBEDUW010000007">
    <property type="protein sequence ID" value="KAK9912246.1"/>
    <property type="molecule type" value="Genomic_DNA"/>
</dbReference>
<dbReference type="AlphaFoldDB" id="A0AAW1VYW2"/>
<sequence>MTATVAGNADRIEHGKRLIGRRRRRTALGNLNPSWVHSEERRRDRAGFGSSTAGKELIGCGKNKKRKRKRRKEGRLVGVVAVLAKTHGREE</sequence>